<reference evidence="3" key="1">
    <citation type="submission" date="2023-01" db="EMBL/GenBank/DDBJ databases">
        <authorList>
            <person name="Van Ghelder C."/>
            <person name="Rancurel C."/>
        </authorList>
    </citation>
    <scope>NUCLEOTIDE SEQUENCE</scope>
    <source>
        <strain evidence="3">CNCM I-4278</strain>
    </source>
</reference>
<comment type="caution">
    <text evidence="3">The sequence shown here is derived from an EMBL/GenBank/DDBJ whole genome shotgun (WGS) entry which is preliminary data.</text>
</comment>
<evidence type="ECO:0000256" key="1">
    <source>
        <dbReference type="SAM" id="Coils"/>
    </source>
</evidence>
<dbReference type="OrthoDB" id="74545at2759"/>
<name>A0A9W4XGE8_9PLEO</name>
<dbReference type="EMBL" id="CAOQHR010000002">
    <property type="protein sequence ID" value="CAI6325515.1"/>
    <property type="molecule type" value="Genomic_DNA"/>
</dbReference>
<feature type="coiled-coil region" evidence="1">
    <location>
        <begin position="15"/>
        <end position="42"/>
    </location>
</feature>
<dbReference type="PANTHER" id="PTHR37015">
    <property type="entry name" value="REVERSE TRANSCRIPTASE DOMAIN-CONTAINING PROTEIN"/>
    <property type="match status" value="1"/>
</dbReference>
<feature type="region of interest" description="Disordered" evidence="2">
    <location>
        <begin position="382"/>
        <end position="415"/>
    </location>
</feature>
<protein>
    <submittedName>
        <fullName evidence="3">Uncharacterized protein</fullName>
    </submittedName>
</protein>
<accession>A0A9W4XGE8</accession>
<evidence type="ECO:0000256" key="2">
    <source>
        <dbReference type="SAM" id="MobiDB-lite"/>
    </source>
</evidence>
<dbReference type="AlphaFoldDB" id="A0A9W4XGE8"/>
<dbReference type="Proteomes" id="UP001152607">
    <property type="component" value="Unassembled WGS sequence"/>
</dbReference>
<proteinExistence type="predicted"/>
<keyword evidence="4" id="KW-1185">Reference proteome</keyword>
<organism evidence="3 4">
    <name type="scientific">Periconia digitata</name>
    <dbReference type="NCBI Taxonomy" id="1303443"/>
    <lineage>
        <taxon>Eukaryota</taxon>
        <taxon>Fungi</taxon>
        <taxon>Dikarya</taxon>
        <taxon>Ascomycota</taxon>
        <taxon>Pezizomycotina</taxon>
        <taxon>Dothideomycetes</taxon>
        <taxon>Pleosporomycetidae</taxon>
        <taxon>Pleosporales</taxon>
        <taxon>Massarineae</taxon>
        <taxon>Periconiaceae</taxon>
        <taxon>Periconia</taxon>
    </lineage>
</organism>
<evidence type="ECO:0000313" key="3">
    <source>
        <dbReference type="EMBL" id="CAI6325515.1"/>
    </source>
</evidence>
<keyword evidence="1" id="KW-0175">Coiled coil</keyword>
<sequence length="954" mass="107528">MVVAFTPPAVPPVLREAAELKAEELQRTRARLHAKYVELTSEPTTTKDTMLLQTRKIIEQIEELKPLLEHDSHLSYLIRLVQQAQHDPSISQATVLKTKTELLEIIERFLNRLGVSAMHTELLRQFWDKKEPSMSSVTTKLDKAGLDDDFEVVDDRLEAVVESFEKNVAKFKDIDVAAIEQYLESMFASDQSKSILESMRSSMNGYGLRTMQGIEEVDDDLVTWCIEDLLENGLIGDEKRKTLQGYLQSPAAIRELKSTLNVKSARHWNYRDVGHGLPVTARQNSDGEYCIVIEEDIIDMLFLHTTAIGWSMKLKSVLREAISYPIIWGESSTCSVGEIQRMEYWLSAYYKPSSYSEVSPPPPLMPMGLEIIAQNYDRYNSPPHRKGKYRAPPPMTVHSRKRNKGIPLPVPPPPPPPPLGSYIRRDMAVTRHGDYAKSFFLSRLPKLLGASPDRVCASKVQALLLKTLAIEAKLRLALDGSVHGVAASFESFASSLPHQTILKVLEFLGVPQTWLDFFSRYLGAPLNMGPIVRETSDRILTRAQGVPVGHGLGVFFGEAVLFFLDLVVHRETQTHLYRLGDKCYFIGNQQQHDTALTEISRFSKIMGLQATQKDMIAEPLGLVNFTASGQTVSHTIDSSRVKAYASRAKNRLSECSTMIEWIYTWNNTIGNYSPHLFGPLANVFGKDHLESVTHAYNLMHEIILQGQELTSHIFNLFRNYLGDQHHILSASPEALIYFPVAQGGLGIKNPYNTLSSSMILESPNDEFDRFKEAEQNYYNYAKHNFESMNPTEQAEKLTNYFANDERRIRAALGEGTDPAVFPPFDVITADRERAAYPPLPPPQFPSPWSFSSVPDLVSVYMILQKEQQHEMLNSVKISNELQKLGEKLGMKPWPGSSAEDRWVFQMYGEECLKTFGGLAIWHGESVPEEVLRIVRGEESDGSDDGDSYGTMSEA</sequence>
<evidence type="ECO:0000313" key="4">
    <source>
        <dbReference type="Proteomes" id="UP001152607"/>
    </source>
</evidence>
<dbReference type="PANTHER" id="PTHR37015:SF2">
    <property type="entry name" value="REVERSE TRANSCRIPTASE DOMAIN-CONTAINING PROTEIN"/>
    <property type="match status" value="1"/>
</dbReference>
<gene>
    <name evidence="3" type="ORF">PDIGIT_LOCUS3783</name>
</gene>